<dbReference type="InterPro" id="IPR000210">
    <property type="entry name" value="BTB/POZ_dom"/>
</dbReference>
<feature type="domain" description="BTB" evidence="13">
    <location>
        <begin position="65"/>
        <end position="174"/>
    </location>
</feature>
<evidence type="ECO:0000256" key="10">
    <source>
        <dbReference type="ARBA" id="ARBA00023136"/>
    </source>
</evidence>
<evidence type="ECO:0000256" key="7">
    <source>
        <dbReference type="ARBA" id="ARBA00022958"/>
    </source>
</evidence>
<evidence type="ECO:0000256" key="9">
    <source>
        <dbReference type="ARBA" id="ARBA00023065"/>
    </source>
</evidence>
<dbReference type="InterPro" id="IPR003971">
    <property type="entry name" value="K_chnl_volt-dep_Kv5/Kv9"/>
</dbReference>
<evidence type="ECO:0000256" key="12">
    <source>
        <dbReference type="SAM" id="Phobius"/>
    </source>
</evidence>
<keyword evidence="4 12" id="KW-0812">Transmembrane</keyword>
<dbReference type="SMART" id="SM00225">
    <property type="entry name" value="BTB"/>
    <property type="match status" value="1"/>
</dbReference>
<dbReference type="AlphaFoldDB" id="A0A8C4NMF8"/>
<dbReference type="InterPro" id="IPR027359">
    <property type="entry name" value="Volt_channel_dom_sf"/>
</dbReference>
<proteinExistence type="predicted"/>
<dbReference type="PRINTS" id="PR01494">
    <property type="entry name" value="KV9CHANNEL"/>
</dbReference>
<keyword evidence="6" id="KW-0851">Voltage-gated channel</keyword>
<dbReference type="GO" id="GO:0001508">
    <property type="term" value="P:action potential"/>
    <property type="evidence" value="ECO:0007669"/>
    <property type="project" value="TreeGrafter"/>
</dbReference>
<feature type="transmembrane region" description="Helical" evidence="12">
    <location>
        <begin position="274"/>
        <end position="292"/>
    </location>
</feature>
<evidence type="ECO:0000256" key="2">
    <source>
        <dbReference type="ARBA" id="ARBA00022448"/>
    </source>
</evidence>
<keyword evidence="11" id="KW-0407">Ion channel</keyword>
<dbReference type="InterPro" id="IPR003131">
    <property type="entry name" value="T1-type_BTB"/>
</dbReference>
<feature type="transmembrane region" description="Helical" evidence="12">
    <location>
        <begin position="304"/>
        <end position="322"/>
    </location>
</feature>
<evidence type="ECO:0000256" key="8">
    <source>
        <dbReference type="ARBA" id="ARBA00022989"/>
    </source>
</evidence>
<dbReference type="GO" id="GO:0008076">
    <property type="term" value="C:voltage-gated potassium channel complex"/>
    <property type="evidence" value="ECO:0007669"/>
    <property type="project" value="InterPro"/>
</dbReference>
<dbReference type="SUPFAM" id="SSF54695">
    <property type="entry name" value="POZ domain"/>
    <property type="match status" value="1"/>
</dbReference>
<comment type="subcellular location">
    <subcellularLocation>
        <location evidence="1">Membrane</location>
        <topology evidence="1">Multi-pass membrane protein</topology>
    </subcellularLocation>
</comment>
<keyword evidence="3" id="KW-0633">Potassium transport</keyword>
<reference evidence="14" key="1">
    <citation type="submission" date="2025-08" db="UniProtKB">
        <authorList>
            <consortium name="Ensembl"/>
        </authorList>
    </citation>
    <scope>IDENTIFICATION</scope>
</reference>
<evidence type="ECO:0000256" key="11">
    <source>
        <dbReference type="ARBA" id="ARBA00023303"/>
    </source>
</evidence>
<dbReference type="PANTHER" id="PTHR11537:SF39">
    <property type="entry name" value="POTASSIUM VOLTAGE-GATED CHANNEL SUBFAMILY S MEMBER 3"/>
    <property type="match status" value="1"/>
</dbReference>
<dbReference type="Gene3D" id="3.30.710.10">
    <property type="entry name" value="Potassium Channel Kv1.1, Chain A"/>
    <property type="match status" value="1"/>
</dbReference>
<dbReference type="Gene3D" id="1.20.120.350">
    <property type="entry name" value="Voltage-gated potassium channels. Chain C"/>
    <property type="match status" value="1"/>
</dbReference>
<keyword evidence="8 12" id="KW-1133">Transmembrane helix</keyword>
<keyword evidence="7" id="KW-0630">Potassium</keyword>
<name>A0A8C4NMF8_EPTBU</name>
<evidence type="ECO:0000259" key="13">
    <source>
        <dbReference type="SMART" id="SM00225"/>
    </source>
</evidence>
<accession>A0A8C4NMF8</accession>
<dbReference type="SUPFAM" id="SSF81324">
    <property type="entry name" value="Voltage-gated potassium channels"/>
    <property type="match status" value="1"/>
</dbReference>
<evidence type="ECO:0000313" key="14">
    <source>
        <dbReference type="Ensembl" id="ENSEBUP00000005501.1"/>
    </source>
</evidence>
<dbReference type="OMA" id="WNNTINI"/>
<dbReference type="Pfam" id="PF02214">
    <property type="entry name" value="BTB_2"/>
    <property type="match status" value="1"/>
</dbReference>
<evidence type="ECO:0000313" key="15">
    <source>
        <dbReference type="Proteomes" id="UP000694388"/>
    </source>
</evidence>
<dbReference type="GO" id="GO:0005249">
    <property type="term" value="F:voltage-gated potassium channel activity"/>
    <property type="evidence" value="ECO:0007669"/>
    <property type="project" value="InterPro"/>
</dbReference>
<dbReference type="InterPro" id="IPR028325">
    <property type="entry name" value="VG_K_chnl"/>
</dbReference>
<protein>
    <submittedName>
        <fullName evidence="14">Potassium voltage-gated channel modifier subfamily S member 3</fullName>
    </submittedName>
</protein>
<evidence type="ECO:0000256" key="6">
    <source>
        <dbReference type="ARBA" id="ARBA00022882"/>
    </source>
</evidence>
<keyword evidence="5" id="KW-0631">Potassium channel</keyword>
<evidence type="ECO:0000256" key="5">
    <source>
        <dbReference type="ARBA" id="ARBA00022826"/>
    </source>
</evidence>
<organism evidence="14 15">
    <name type="scientific">Eptatretus burgeri</name>
    <name type="common">Inshore hagfish</name>
    <dbReference type="NCBI Taxonomy" id="7764"/>
    <lineage>
        <taxon>Eukaryota</taxon>
        <taxon>Metazoa</taxon>
        <taxon>Chordata</taxon>
        <taxon>Craniata</taxon>
        <taxon>Vertebrata</taxon>
        <taxon>Cyclostomata</taxon>
        <taxon>Myxini</taxon>
        <taxon>Myxiniformes</taxon>
        <taxon>Myxinidae</taxon>
        <taxon>Eptatretinae</taxon>
        <taxon>Eptatretus</taxon>
    </lineage>
</organism>
<dbReference type="PANTHER" id="PTHR11537">
    <property type="entry name" value="VOLTAGE-GATED POTASSIUM CHANNEL"/>
    <property type="match status" value="1"/>
</dbReference>
<dbReference type="InterPro" id="IPR005821">
    <property type="entry name" value="Ion_trans_dom"/>
</dbReference>
<evidence type="ECO:0000256" key="3">
    <source>
        <dbReference type="ARBA" id="ARBA00022538"/>
    </source>
</evidence>
<evidence type="ECO:0000256" key="1">
    <source>
        <dbReference type="ARBA" id="ARBA00004141"/>
    </source>
</evidence>
<dbReference type="Proteomes" id="UP000694388">
    <property type="component" value="Unplaced"/>
</dbReference>
<keyword evidence="10 12" id="KW-0472">Membrane</keyword>
<feature type="transmembrane region" description="Helical" evidence="12">
    <location>
        <begin position="233"/>
        <end position="254"/>
    </location>
</feature>
<evidence type="ECO:0000256" key="4">
    <source>
        <dbReference type="ARBA" id="ARBA00022692"/>
    </source>
</evidence>
<dbReference type="Ensembl" id="ENSEBUT00000005939.1">
    <property type="protein sequence ID" value="ENSEBUP00000005501.1"/>
    <property type="gene ID" value="ENSEBUG00000003744.1"/>
</dbReference>
<dbReference type="GeneTree" id="ENSGT00940000155979"/>
<dbReference type="GO" id="GO:0051260">
    <property type="term" value="P:protein homooligomerization"/>
    <property type="evidence" value="ECO:0007669"/>
    <property type="project" value="InterPro"/>
</dbReference>
<dbReference type="Pfam" id="PF00520">
    <property type="entry name" value="Ion_trans"/>
    <property type="match status" value="1"/>
</dbReference>
<keyword evidence="15" id="KW-1185">Reference proteome</keyword>
<reference evidence="14" key="2">
    <citation type="submission" date="2025-09" db="UniProtKB">
        <authorList>
            <consortium name="Ensembl"/>
        </authorList>
    </citation>
    <scope>IDENTIFICATION</scope>
</reference>
<keyword evidence="2" id="KW-0813">Transport</keyword>
<keyword evidence="9" id="KW-0406">Ion transport</keyword>
<dbReference type="PRINTS" id="PR00169">
    <property type="entry name" value="KCHANNEL"/>
</dbReference>
<dbReference type="InterPro" id="IPR011333">
    <property type="entry name" value="SKP1/BTB/POZ_sf"/>
</dbReference>
<sequence length="328" mass="38062">MEMDKQRMQVTMRGPLRPVQNESMRAVHHGATSSPVGKKNCSGMILRKRLRHQRQHDGTSNHWNNTININVGGCKRQVDNSTILRFPQTRLGQLLICKSLEERLGLCDDYNMADHEFYFDRNPMIFSYILNFYHTGRLHVMEELCAHSFSQEIEYWGIQEAFIDGCCSYRYHERKDDFMRQDLDEISQSSEATIDESMLDRVVKKFPVSRCGRIRHCLWLNLENPVHSCCAKVFALTSLVMVLLSIASMCIHSIPEYNPSKVNGKEVDNPIISAIENFCISWFTLELLLRVFATPDHQTFWRNALNIIDCVSVLPFYLTLLIDHPGRQ</sequence>